<name>A0ABR1FHX4_AURAN</name>
<evidence type="ECO:0000313" key="3">
    <source>
        <dbReference type="Proteomes" id="UP001363151"/>
    </source>
</evidence>
<dbReference type="Proteomes" id="UP001363151">
    <property type="component" value="Unassembled WGS sequence"/>
</dbReference>
<evidence type="ECO:0000256" key="1">
    <source>
        <dbReference type="SAM" id="MobiDB-lite"/>
    </source>
</evidence>
<dbReference type="Gene3D" id="2.60.120.680">
    <property type="entry name" value="GOLD domain"/>
    <property type="match status" value="1"/>
</dbReference>
<organism evidence="2 3">
    <name type="scientific">Aureococcus anophagefferens</name>
    <name type="common">Harmful bloom alga</name>
    <dbReference type="NCBI Taxonomy" id="44056"/>
    <lineage>
        <taxon>Eukaryota</taxon>
        <taxon>Sar</taxon>
        <taxon>Stramenopiles</taxon>
        <taxon>Ochrophyta</taxon>
        <taxon>Pelagophyceae</taxon>
        <taxon>Pelagomonadales</taxon>
        <taxon>Pelagomonadaceae</taxon>
        <taxon>Aureococcus</taxon>
    </lineage>
</organism>
<keyword evidence="3" id="KW-1185">Reference proteome</keyword>
<proteinExistence type="predicted"/>
<dbReference type="EMBL" id="JBBJCI010000420">
    <property type="protein sequence ID" value="KAK7231101.1"/>
    <property type="molecule type" value="Genomic_DNA"/>
</dbReference>
<gene>
    <name evidence="2" type="ORF">SO694_00076164</name>
</gene>
<protein>
    <recommendedName>
        <fullName evidence="4">GOLD domain-containing protein</fullName>
    </recommendedName>
</protein>
<feature type="region of interest" description="Disordered" evidence="1">
    <location>
        <begin position="284"/>
        <end position="367"/>
    </location>
</feature>
<accession>A0ABR1FHX4</accession>
<feature type="compositionally biased region" description="Acidic residues" evidence="1">
    <location>
        <begin position="335"/>
        <end position="347"/>
    </location>
</feature>
<reference evidence="2 3" key="1">
    <citation type="submission" date="2024-03" db="EMBL/GenBank/DDBJ databases">
        <title>Aureococcus anophagefferens CCMP1851 and Kratosvirus quantuckense: Draft genome of a second virus-susceptible host strain in the model system.</title>
        <authorList>
            <person name="Chase E."/>
            <person name="Truchon A.R."/>
            <person name="Schepens W."/>
            <person name="Wilhelm S.W."/>
        </authorList>
    </citation>
    <scope>NUCLEOTIDE SEQUENCE [LARGE SCALE GENOMIC DNA]</scope>
    <source>
        <strain evidence="2 3">CCMP1851</strain>
    </source>
</reference>
<sequence length="367" mass="38876">MLDPHTFDSGSTPVMTPATTPRNSAPTTAEEEASALDRLKDLSVATASKLNDNVAKTKDTVGTLTEAARKIAASQASRGLELARGGFAALSGVAGAATRTFRSGARQSVVEGLDGRTFADDVCGGGEVLEIPRRAAHTQTFHLPARGTLRWEFRVEAHDLGFRLRRRTMEQGGAVEADLVDAQRFAAGAGVAGEWTADAACQVVAEFDNSYSLLRPKAVRYRFRAEQPKADDVGAARCRPDDDAGVLSGVAARHRAAAERRDAALAKVQALKRSQDRARDIYLKAQASPPPPRPPSLLGAFDDDDDAPSPAAKHERPPALGLLDLPMLNVADLDAAGDDDDDDDDGTWDLPAGAESRQPAPRALAPT</sequence>
<feature type="compositionally biased region" description="Polar residues" evidence="1">
    <location>
        <begin position="8"/>
        <end position="23"/>
    </location>
</feature>
<comment type="caution">
    <text evidence="2">The sequence shown here is derived from an EMBL/GenBank/DDBJ whole genome shotgun (WGS) entry which is preliminary data.</text>
</comment>
<dbReference type="SUPFAM" id="SSF101576">
    <property type="entry name" value="Supernatant protein factor (SPF), C-terminal domain"/>
    <property type="match status" value="1"/>
</dbReference>
<feature type="region of interest" description="Disordered" evidence="1">
    <location>
        <begin position="1"/>
        <end position="29"/>
    </location>
</feature>
<evidence type="ECO:0008006" key="4">
    <source>
        <dbReference type="Google" id="ProtNLM"/>
    </source>
</evidence>
<evidence type="ECO:0000313" key="2">
    <source>
        <dbReference type="EMBL" id="KAK7231101.1"/>
    </source>
</evidence>
<dbReference type="InterPro" id="IPR036598">
    <property type="entry name" value="GOLD_dom_sf"/>
</dbReference>